<organism evidence="1 2">
    <name type="scientific">Calycina marina</name>
    <dbReference type="NCBI Taxonomy" id="1763456"/>
    <lineage>
        <taxon>Eukaryota</taxon>
        <taxon>Fungi</taxon>
        <taxon>Dikarya</taxon>
        <taxon>Ascomycota</taxon>
        <taxon>Pezizomycotina</taxon>
        <taxon>Leotiomycetes</taxon>
        <taxon>Helotiales</taxon>
        <taxon>Pezizellaceae</taxon>
        <taxon>Calycina</taxon>
    </lineage>
</organism>
<comment type="caution">
    <text evidence="1">The sequence shown here is derived from an EMBL/GenBank/DDBJ whole genome shotgun (WGS) entry which is preliminary data.</text>
</comment>
<dbReference type="AlphaFoldDB" id="A0A9P8CAI7"/>
<dbReference type="Proteomes" id="UP000887226">
    <property type="component" value="Unassembled WGS sequence"/>
</dbReference>
<reference evidence="1" key="1">
    <citation type="journal article" date="2021" name="IMA Fungus">
        <title>Genomic characterization of three marine fungi, including Emericellopsis atlantica sp. nov. with signatures of a generalist lifestyle and marine biomass degradation.</title>
        <authorList>
            <person name="Hagestad O.C."/>
            <person name="Hou L."/>
            <person name="Andersen J.H."/>
            <person name="Hansen E.H."/>
            <person name="Altermark B."/>
            <person name="Li C."/>
            <person name="Kuhnert E."/>
            <person name="Cox R.J."/>
            <person name="Crous P.W."/>
            <person name="Spatafora J.W."/>
            <person name="Lail K."/>
            <person name="Amirebrahimi M."/>
            <person name="Lipzen A."/>
            <person name="Pangilinan J."/>
            <person name="Andreopoulos W."/>
            <person name="Hayes R.D."/>
            <person name="Ng V."/>
            <person name="Grigoriev I.V."/>
            <person name="Jackson S.A."/>
            <person name="Sutton T.D.S."/>
            <person name="Dobson A.D.W."/>
            <person name="Rama T."/>
        </authorList>
    </citation>
    <scope>NUCLEOTIDE SEQUENCE</scope>
    <source>
        <strain evidence="1">TRa3180A</strain>
    </source>
</reference>
<dbReference type="EMBL" id="MU254699">
    <property type="protein sequence ID" value="KAG9239939.1"/>
    <property type="molecule type" value="Genomic_DNA"/>
</dbReference>
<name>A0A9P8CAI7_9HELO</name>
<evidence type="ECO:0000313" key="2">
    <source>
        <dbReference type="Proteomes" id="UP000887226"/>
    </source>
</evidence>
<protein>
    <submittedName>
        <fullName evidence="1">Uncharacterized protein</fullName>
    </submittedName>
</protein>
<sequence>MCMCVCVCVCYYLSSGGLVLKTHVLETLRIIARQGRKAPGLRTSLLVYEMMLRVDRLYTVQQPPDGSLSRMSMFTASLQLVPLP</sequence>
<evidence type="ECO:0000313" key="1">
    <source>
        <dbReference type="EMBL" id="KAG9239939.1"/>
    </source>
</evidence>
<proteinExistence type="predicted"/>
<accession>A0A9P8CAI7</accession>
<keyword evidence="2" id="KW-1185">Reference proteome</keyword>
<gene>
    <name evidence="1" type="ORF">BJ878DRAFT_529362</name>
</gene>